<keyword evidence="2" id="KW-1185">Reference proteome</keyword>
<gene>
    <name evidence="1" type="ORF">BJ212DRAFT_1206955</name>
</gene>
<dbReference type="OrthoDB" id="3261594at2759"/>
<dbReference type="GeneID" id="64623180"/>
<evidence type="ECO:0000313" key="2">
    <source>
        <dbReference type="Proteomes" id="UP000807769"/>
    </source>
</evidence>
<accession>A0A9P7E0P0</accession>
<protein>
    <submittedName>
        <fullName evidence="1">Uncharacterized protein</fullName>
    </submittedName>
</protein>
<sequence length="154" mass="17807">MCPNTCLAFTGPYADLARCPRCGEGRWDPKKTTATQKVARQTFDTFPIGPQLQALWRHPDHAEKMRWREERTQSILDELKMTGGIPDVYEDVLHGKQYLDACQSGKIKDRDAVLVLSIDGAQLYESKRSDCWIYIWVLFDHSPDARYQKKYVLP</sequence>
<feature type="non-terminal residue" evidence="1">
    <location>
        <position position="1"/>
    </location>
</feature>
<name>A0A9P7E0P0_9AGAM</name>
<dbReference type="EMBL" id="JABBWG010000041">
    <property type="protein sequence ID" value="KAG1807871.1"/>
    <property type="molecule type" value="Genomic_DNA"/>
</dbReference>
<dbReference type="Proteomes" id="UP000807769">
    <property type="component" value="Unassembled WGS sequence"/>
</dbReference>
<evidence type="ECO:0000313" key="1">
    <source>
        <dbReference type="EMBL" id="KAG1807871.1"/>
    </source>
</evidence>
<dbReference type="RefSeq" id="XP_041188329.1">
    <property type="nucleotide sequence ID" value="XM_041329163.1"/>
</dbReference>
<comment type="caution">
    <text evidence="1">The sequence shown here is derived from an EMBL/GenBank/DDBJ whole genome shotgun (WGS) entry which is preliminary data.</text>
</comment>
<proteinExistence type="predicted"/>
<organism evidence="1 2">
    <name type="scientific">Suillus subaureus</name>
    <dbReference type="NCBI Taxonomy" id="48587"/>
    <lineage>
        <taxon>Eukaryota</taxon>
        <taxon>Fungi</taxon>
        <taxon>Dikarya</taxon>
        <taxon>Basidiomycota</taxon>
        <taxon>Agaricomycotina</taxon>
        <taxon>Agaricomycetes</taxon>
        <taxon>Agaricomycetidae</taxon>
        <taxon>Boletales</taxon>
        <taxon>Suillineae</taxon>
        <taxon>Suillaceae</taxon>
        <taxon>Suillus</taxon>
    </lineage>
</organism>
<reference evidence="1" key="1">
    <citation type="journal article" date="2020" name="New Phytol.">
        <title>Comparative genomics reveals dynamic genome evolution in host specialist ectomycorrhizal fungi.</title>
        <authorList>
            <person name="Lofgren L.A."/>
            <person name="Nguyen N.H."/>
            <person name="Vilgalys R."/>
            <person name="Ruytinx J."/>
            <person name="Liao H.L."/>
            <person name="Branco S."/>
            <person name="Kuo A."/>
            <person name="LaButti K."/>
            <person name="Lipzen A."/>
            <person name="Andreopoulos W."/>
            <person name="Pangilinan J."/>
            <person name="Riley R."/>
            <person name="Hundley H."/>
            <person name="Na H."/>
            <person name="Barry K."/>
            <person name="Grigoriev I.V."/>
            <person name="Stajich J.E."/>
            <person name="Kennedy P.G."/>
        </authorList>
    </citation>
    <scope>NUCLEOTIDE SEQUENCE</scope>
    <source>
        <strain evidence="1">MN1</strain>
    </source>
</reference>
<dbReference type="AlphaFoldDB" id="A0A9P7E0P0"/>